<protein>
    <recommendedName>
        <fullName evidence="10">Integrase</fullName>
    </recommendedName>
</protein>
<keyword evidence="9" id="KW-1185">Reference proteome</keyword>
<reference evidence="8 9" key="1">
    <citation type="submission" date="2014-06" db="EMBL/GenBank/DDBJ databases">
        <title>Draft genome sequence of Paenibacillus sp. MSt1.</title>
        <authorList>
            <person name="Aw Y.K."/>
            <person name="Ong K.S."/>
            <person name="Gan H.M."/>
            <person name="Lee S.M."/>
        </authorList>
    </citation>
    <scope>NUCLEOTIDE SEQUENCE [LARGE SCALE GENOMIC DNA]</scope>
    <source>
        <strain evidence="8 9">MSt1</strain>
    </source>
</reference>
<dbReference type="InterPro" id="IPR044068">
    <property type="entry name" value="CB"/>
</dbReference>
<dbReference type="InterPro" id="IPR011010">
    <property type="entry name" value="DNA_brk_join_enz"/>
</dbReference>
<dbReference type="EMBL" id="JNVM01000031">
    <property type="protein sequence ID" value="KEQ22847.1"/>
    <property type="molecule type" value="Genomic_DNA"/>
</dbReference>
<dbReference type="AlphaFoldDB" id="A0A081NWM4"/>
<dbReference type="InterPro" id="IPR004107">
    <property type="entry name" value="Integrase_SAM-like_N"/>
</dbReference>
<gene>
    <name evidence="8" type="ORF">ET33_21080</name>
</gene>
<dbReference type="InterPro" id="IPR002104">
    <property type="entry name" value="Integrase_catalytic"/>
</dbReference>
<evidence type="ECO:0000256" key="4">
    <source>
        <dbReference type="ARBA" id="ARBA00023172"/>
    </source>
</evidence>
<dbReference type="eggNOG" id="COG0582">
    <property type="taxonomic scope" value="Bacteria"/>
</dbReference>
<dbReference type="InterPro" id="IPR010998">
    <property type="entry name" value="Integrase_recombinase_N"/>
</dbReference>
<sequence>MAVKLKGSVRPRGDKFEYVIDVGKNPITKKRIQETGTCDTQEEAEQALFEINRNLRLGHKSAGRTFKDFIMSYYESVVRHKVRATTYEKQMEYVLRIIKYLGNKKIDKITYDDIEDFYSQLLNVDKQGKGVIRNISAVLRKTFKYAMKKKAIIYDVSKDVAPYSYKPKKMTVWQPEQVSHFLKTMRGTDRYAFYALVFSTGMRIGEILALYKTDILKKTNQIKIEKALKRLGKGFVIDDTKTPNSIRTLRLPKHVVDELLTHSNSNTLYLFELNGKHFNPRTIRNRFYADTKIAGLPRIRFHDIRHTVASILLMNRHPIVAVAELLGDTVQTVNSTYSHFIPKMESELVETITSEFFKH</sequence>
<dbReference type="GO" id="GO:0003677">
    <property type="term" value="F:DNA binding"/>
    <property type="evidence" value="ECO:0007669"/>
    <property type="project" value="UniProtKB-UniRule"/>
</dbReference>
<dbReference type="OrthoDB" id="9803188at2"/>
<organism evidence="8 9">
    <name type="scientific">Paenibacillus tyrfis</name>
    <dbReference type="NCBI Taxonomy" id="1501230"/>
    <lineage>
        <taxon>Bacteria</taxon>
        <taxon>Bacillati</taxon>
        <taxon>Bacillota</taxon>
        <taxon>Bacilli</taxon>
        <taxon>Bacillales</taxon>
        <taxon>Paenibacillaceae</taxon>
        <taxon>Paenibacillus</taxon>
    </lineage>
</organism>
<comment type="similarity">
    <text evidence="1">Belongs to the 'phage' integrase family.</text>
</comment>
<evidence type="ECO:0000313" key="9">
    <source>
        <dbReference type="Proteomes" id="UP000028123"/>
    </source>
</evidence>
<dbReference type="SUPFAM" id="SSF56349">
    <property type="entry name" value="DNA breaking-rejoining enzymes"/>
    <property type="match status" value="1"/>
</dbReference>
<evidence type="ECO:0000256" key="2">
    <source>
        <dbReference type="ARBA" id="ARBA00022908"/>
    </source>
</evidence>
<dbReference type="PROSITE" id="PS51900">
    <property type="entry name" value="CB"/>
    <property type="match status" value="1"/>
</dbReference>
<dbReference type="Pfam" id="PF14659">
    <property type="entry name" value="Phage_int_SAM_3"/>
    <property type="match status" value="1"/>
</dbReference>
<evidence type="ECO:0000259" key="7">
    <source>
        <dbReference type="PROSITE" id="PS51900"/>
    </source>
</evidence>
<dbReference type="Gene3D" id="1.10.443.10">
    <property type="entry name" value="Intergrase catalytic core"/>
    <property type="match status" value="1"/>
</dbReference>
<name>A0A081NWM4_9BACL</name>
<dbReference type="CDD" id="cd01189">
    <property type="entry name" value="INT_ICEBs1_C_like"/>
    <property type="match status" value="1"/>
</dbReference>
<dbReference type="PROSITE" id="PS51898">
    <property type="entry name" value="TYR_RECOMBINASE"/>
    <property type="match status" value="1"/>
</dbReference>
<dbReference type="GO" id="GO:0015074">
    <property type="term" value="P:DNA integration"/>
    <property type="evidence" value="ECO:0007669"/>
    <property type="project" value="UniProtKB-KW"/>
</dbReference>
<dbReference type="RefSeq" id="WP_036690137.1">
    <property type="nucleotide sequence ID" value="NZ_JNVM01000031.1"/>
</dbReference>
<dbReference type="Gene3D" id="1.10.150.130">
    <property type="match status" value="1"/>
</dbReference>
<feature type="domain" description="Tyr recombinase" evidence="6">
    <location>
        <begin position="168"/>
        <end position="350"/>
    </location>
</feature>
<evidence type="ECO:0000313" key="8">
    <source>
        <dbReference type="EMBL" id="KEQ22847.1"/>
    </source>
</evidence>
<evidence type="ECO:0000256" key="1">
    <source>
        <dbReference type="ARBA" id="ARBA00008857"/>
    </source>
</evidence>
<evidence type="ECO:0000259" key="6">
    <source>
        <dbReference type="PROSITE" id="PS51898"/>
    </source>
</evidence>
<dbReference type="Proteomes" id="UP000028123">
    <property type="component" value="Unassembled WGS sequence"/>
</dbReference>
<keyword evidence="4" id="KW-0233">DNA recombination</keyword>
<proteinExistence type="inferred from homology"/>
<accession>A0A081NWM4</accession>
<dbReference type="InterPro" id="IPR013762">
    <property type="entry name" value="Integrase-like_cat_sf"/>
</dbReference>
<dbReference type="InterPro" id="IPR050090">
    <property type="entry name" value="Tyrosine_recombinase_XerCD"/>
</dbReference>
<comment type="caution">
    <text evidence="8">The sequence shown here is derived from an EMBL/GenBank/DDBJ whole genome shotgun (WGS) entry which is preliminary data.</text>
</comment>
<evidence type="ECO:0000256" key="5">
    <source>
        <dbReference type="PROSITE-ProRule" id="PRU01248"/>
    </source>
</evidence>
<dbReference type="Pfam" id="PF00589">
    <property type="entry name" value="Phage_integrase"/>
    <property type="match status" value="1"/>
</dbReference>
<dbReference type="PANTHER" id="PTHR30349">
    <property type="entry name" value="PHAGE INTEGRASE-RELATED"/>
    <property type="match status" value="1"/>
</dbReference>
<evidence type="ECO:0000256" key="3">
    <source>
        <dbReference type="ARBA" id="ARBA00023125"/>
    </source>
</evidence>
<feature type="domain" description="Core-binding (CB)" evidence="7">
    <location>
        <begin position="64"/>
        <end position="147"/>
    </location>
</feature>
<dbReference type="PANTHER" id="PTHR30349:SF64">
    <property type="entry name" value="PROPHAGE INTEGRASE INTD-RELATED"/>
    <property type="match status" value="1"/>
</dbReference>
<keyword evidence="2" id="KW-0229">DNA integration</keyword>
<dbReference type="GO" id="GO:0006310">
    <property type="term" value="P:DNA recombination"/>
    <property type="evidence" value="ECO:0007669"/>
    <property type="project" value="UniProtKB-KW"/>
</dbReference>
<evidence type="ECO:0008006" key="10">
    <source>
        <dbReference type="Google" id="ProtNLM"/>
    </source>
</evidence>
<keyword evidence="3 5" id="KW-0238">DNA-binding</keyword>